<gene>
    <name evidence="2" type="ORF">HCR03_00010</name>
</gene>
<protein>
    <submittedName>
        <fullName evidence="2">Uncharacterized protein</fullName>
    </submittedName>
</protein>
<dbReference type="RefSeq" id="WP_066647573.1">
    <property type="nucleotide sequence ID" value="NZ_CP060286.1"/>
</dbReference>
<accession>A0A7G8TAX4</accession>
<dbReference type="KEGG" id="cfem:HCR03_00010"/>
<keyword evidence="1" id="KW-0812">Transmembrane</keyword>
<reference evidence="2 3" key="1">
    <citation type="submission" date="2020-08" db="EMBL/GenBank/DDBJ databases">
        <title>The isolate Caproiciproducens sp. 7D4C2 produces n-caproate at mildly acidic conditions from hexoses: genome and rBOX comparison with related strains and chain-elongating bacteria.</title>
        <authorList>
            <person name="Esquivel-Elizondo S."/>
            <person name="Bagci C."/>
            <person name="Temovska M."/>
            <person name="Jeon B.S."/>
            <person name="Bessarab I."/>
            <person name="Williams R.B.H."/>
            <person name="Huson D.H."/>
            <person name="Angenent L.T."/>
        </authorList>
    </citation>
    <scope>NUCLEOTIDE SEQUENCE [LARGE SCALE GENOMIC DNA]</scope>
    <source>
        <strain evidence="2 3">7D4C2</strain>
    </source>
</reference>
<sequence length="82" mass="8635">MFWVGTAALFLTGGHNCSLSVSALLAAWVIVGMLMLQIPEFYQFAASLNTTAAAGISAVSAVPFFFKLSVRSGNNHPESKGI</sequence>
<evidence type="ECO:0000313" key="3">
    <source>
        <dbReference type="Proteomes" id="UP000515909"/>
    </source>
</evidence>
<keyword evidence="1" id="KW-1133">Transmembrane helix</keyword>
<feature type="transmembrane region" description="Helical" evidence="1">
    <location>
        <begin position="42"/>
        <end position="66"/>
    </location>
</feature>
<name>A0A7G8TAX4_9FIRM</name>
<evidence type="ECO:0000256" key="1">
    <source>
        <dbReference type="SAM" id="Phobius"/>
    </source>
</evidence>
<organism evidence="2 3">
    <name type="scientific">Caproicibacter fermentans</name>
    <dbReference type="NCBI Taxonomy" id="2576756"/>
    <lineage>
        <taxon>Bacteria</taxon>
        <taxon>Bacillati</taxon>
        <taxon>Bacillota</taxon>
        <taxon>Clostridia</taxon>
        <taxon>Eubacteriales</taxon>
        <taxon>Acutalibacteraceae</taxon>
        <taxon>Caproicibacter</taxon>
    </lineage>
</organism>
<dbReference type="AlphaFoldDB" id="A0A7G8TAX4"/>
<dbReference type="EMBL" id="CP060286">
    <property type="protein sequence ID" value="QNK40765.1"/>
    <property type="molecule type" value="Genomic_DNA"/>
</dbReference>
<evidence type="ECO:0000313" key="2">
    <source>
        <dbReference type="EMBL" id="QNK40765.1"/>
    </source>
</evidence>
<keyword evidence="1" id="KW-0472">Membrane</keyword>
<dbReference type="Proteomes" id="UP000515909">
    <property type="component" value="Chromosome"/>
</dbReference>
<proteinExistence type="predicted"/>